<dbReference type="Pfam" id="PF00620">
    <property type="entry name" value="RhoGAP"/>
    <property type="match status" value="1"/>
</dbReference>
<dbReference type="GO" id="GO:0005096">
    <property type="term" value="F:GTPase activator activity"/>
    <property type="evidence" value="ECO:0007669"/>
    <property type="project" value="TreeGrafter"/>
</dbReference>
<keyword evidence="4" id="KW-1185">Reference proteome</keyword>
<dbReference type="STRING" id="478820.A0A196S8P0"/>
<evidence type="ECO:0008006" key="5">
    <source>
        <dbReference type="Google" id="ProtNLM"/>
    </source>
</evidence>
<evidence type="ECO:0000259" key="2">
    <source>
        <dbReference type="PROSITE" id="PS51016"/>
    </source>
</evidence>
<dbReference type="InterPro" id="IPR008936">
    <property type="entry name" value="Rho_GTPase_activation_prot"/>
</dbReference>
<gene>
    <name evidence="3" type="ORF">AV274_4917</name>
</gene>
<feature type="domain" description="MyTH4" evidence="2">
    <location>
        <begin position="179"/>
        <end position="333"/>
    </location>
</feature>
<dbReference type="AlphaFoldDB" id="A0A196S8P0"/>
<dbReference type="PANTHER" id="PTHR45876">
    <property type="entry name" value="FI04035P"/>
    <property type="match status" value="1"/>
</dbReference>
<dbReference type="Gene3D" id="1.25.40.530">
    <property type="entry name" value="MyTH4 domain"/>
    <property type="match status" value="1"/>
</dbReference>
<dbReference type="PROSITE" id="PS51016">
    <property type="entry name" value="MYTH4"/>
    <property type="match status" value="1"/>
</dbReference>
<dbReference type="GO" id="GO:0005856">
    <property type="term" value="C:cytoskeleton"/>
    <property type="evidence" value="ECO:0007669"/>
    <property type="project" value="InterPro"/>
</dbReference>
<dbReference type="SMART" id="SM00324">
    <property type="entry name" value="RhoGAP"/>
    <property type="match status" value="1"/>
</dbReference>
<accession>A0A196S8P0</accession>
<dbReference type="EMBL" id="LXWW01000404">
    <property type="protein sequence ID" value="OAO13415.1"/>
    <property type="molecule type" value="Genomic_DNA"/>
</dbReference>
<evidence type="ECO:0000313" key="3">
    <source>
        <dbReference type="EMBL" id="OAO13415.1"/>
    </source>
</evidence>
<dbReference type="Proteomes" id="UP000078348">
    <property type="component" value="Unassembled WGS sequence"/>
</dbReference>
<protein>
    <recommendedName>
        <fullName evidence="5">Rho-GAP domain-containing protein</fullName>
    </recommendedName>
</protein>
<name>A0A196S8P0_BLAHN</name>
<evidence type="ECO:0000259" key="1">
    <source>
        <dbReference type="PROSITE" id="PS50238"/>
    </source>
</evidence>
<reference evidence="3 4" key="1">
    <citation type="submission" date="2016-05" db="EMBL/GenBank/DDBJ databases">
        <title>Nuclear genome of Blastocystis sp. subtype 1 NandII.</title>
        <authorList>
            <person name="Gentekaki E."/>
            <person name="Curtis B."/>
            <person name="Stairs C."/>
            <person name="Eme L."/>
            <person name="Herman E."/>
            <person name="Klimes V."/>
            <person name="Arias M.C."/>
            <person name="Elias M."/>
            <person name="Hilliou F."/>
            <person name="Klute M."/>
            <person name="Malik S.-B."/>
            <person name="Pightling A."/>
            <person name="Rachubinski R."/>
            <person name="Salas D."/>
            <person name="Schlacht A."/>
            <person name="Suga H."/>
            <person name="Archibald J."/>
            <person name="Ball S.G."/>
            <person name="Clark G."/>
            <person name="Dacks J."/>
            <person name="Van Der Giezen M."/>
            <person name="Tsaousis A."/>
            <person name="Roger A."/>
        </authorList>
    </citation>
    <scope>NUCLEOTIDE SEQUENCE [LARGE SCALE GENOMIC DNA]</scope>
    <source>
        <strain evidence="4">ATCC 50177 / NandII</strain>
    </source>
</reference>
<dbReference type="SMART" id="SM00139">
    <property type="entry name" value="MyTH4"/>
    <property type="match status" value="1"/>
</dbReference>
<dbReference type="InterPro" id="IPR000857">
    <property type="entry name" value="MyTH4_dom"/>
</dbReference>
<dbReference type="SUPFAM" id="SSF48350">
    <property type="entry name" value="GTPase activation domain, GAP"/>
    <property type="match status" value="2"/>
</dbReference>
<dbReference type="Gene3D" id="1.10.555.10">
    <property type="entry name" value="Rho GTPase activation protein"/>
    <property type="match status" value="1"/>
</dbReference>
<dbReference type="InterPro" id="IPR038185">
    <property type="entry name" value="MyTH4_dom_sf"/>
</dbReference>
<proteinExistence type="predicted"/>
<sequence length="1206" mass="137480">MASELSDHVSAEEMFFLFYRIYLETVLAQETITKEDITSIESIRQKYRIPLTDHLSILSEIEDGVKIYTTQLEQFGILNEREIKMLYYNDSRDGESISVLHGSVNAPENPLSIASVVQYNATNVENIHRPFLRILSNDAIYKALEQAPLPFCFPFSQYALMYFTRSKHTRQTDSELFNFSPHAPAAPLLNLPTADARDALEAEKLVMMYMRDLPIAGNPSSLLDRLQQYLQKNVNLCDECYCFLMKQTTANMLQASEKRGWELLTYLLTVKLPSYNLYPYVVYYICRALLANDVQLVGLKVNAFQVITGQQRDFQLSQARLEQAMQETLQQSCVDVTLAQQIRHETLADLQFHYNLVFPAQQRFGSTVERVHADAYNMANDGASILTLFLRGAQFARRTTNMRSQKARCMRVAPSLDKLVFSRQGEEIEEEVGLSEVMGIELNETEKKQPVIVIVFANKRSMMLQCDLVAERNRWTMYLKVLFRWYRETGFTLITSMTSKLDVEDRRLFASVRTQEDLEELEELGDQTLVKKVIKMINDSFLSFVAEREKPIEGRLPFNISMDYRVPTHNVPYLLLHLTAALARTRAFFCFDSMRPIDYSSVLRERGDFAALATEKDPVVLLTLLHEWLQCVEGGIMPVQYLQQLIAAAQTDDEAAYQCVLRLPPLYRDTTLFLLRLAWQFFLFQGRWRFNNDEEIFAKYCVIMVLPKRLFFDEHIHMDMVTRCVAALLRSVSVHGREPFLPEDPTVAAIENYKVLLYSGIRPALGEVTSYEYTVENVAALERTAEVMFAFGILPRTNTYGCSRHKLPVTAEHPLFLFRKENLVMAKTPLTRAYAPARMVLGPFVDCLMCGSQRVSIDAVEHITDAPPAMLLEYEQSSIQGRCISLVTRRCSHALDLLFDTAERRNVMLNVLDLCLEWKREEARLIWASFAPSAADAEWARGCESYEDVRMKCPHLLPLADALHASFIQFVEKRDDRLDAVCFDFESPALSNAGNAGAALQANMPESLQAALEWLRPHAKPHPPVLKVFVAIAEALARVKAHLEEGVFRQCGSKEQGAVLKQKVRNGDYDCIQSVQGFKELTSLMTSCFGFSGERLVPASFLPAICQVNKTGDPAKAYELLCQFPEVNRYTLLYVCHVWSELSHYSSVNKMTVDNICICVSPSMMHTKDTLQFVESIQPLKAFLALLIAASESVNLEKMGIHFSFD</sequence>
<evidence type="ECO:0000313" key="4">
    <source>
        <dbReference type="Proteomes" id="UP000078348"/>
    </source>
</evidence>
<dbReference type="PANTHER" id="PTHR45876:SF2">
    <property type="entry name" value="RHO GTPASE-ACTIVATING PROTEIN GACD"/>
    <property type="match status" value="1"/>
</dbReference>
<dbReference type="GO" id="GO:0005737">
    <property type="term" value="C:cytoplasm"/>
    <property type="evidence" value="ECO:0007669"/>
    <property type="project" value="TreeGrafter"/>
</dbReference>
<feature type="domain" description="Rho-GAP" evidence="1">
    <location>
        <begin position="1006"/>
        <end position="1195"/>
    </location>
</feature>
<dbReference type="OrthoDB" id="8182952at2759"/>
<dbReference type="PROSITE" id="PS50238">
    <property type="entry name" value="RHOGAP"/>
    <property type="match status" value="1"/>
</dbReference>
<comment type="caution">
    <text evidence="3">The sequence shown here is derived from an EMBL/GenBank/DDBJ whole genome shotgun (WGS) entry which is preliminary data.</text>
</comment>
<dbReference type="InterPro" id="IPR000198">
    <property type="entry name" value="RhoGAP_dom"/>
</dbReference>
<organism evidence="3 4">
    <name type="scientific">Blastocystis sp. subtype 1 (strain ATCC 50177 / NandII)</name>
    <dbReference type="NCBI Taxonomy" id="478820"/>
    <lineage>
        <taxon>Eukaryota</taxon>
        <taxon>Sar</taxon>
        <taxon>Stramenopiles</taxon>
        <taxon>Bigyra</taxon>
        <taxon>Opalozoa</taxon>
        <taxon>Opalinata</taxon>
        <taxon>Blastocystidae</taxon>
        <taxon>Blastocystis</taxon>
    </lineage>
</organism>
<dbReference type="CDD" id="cd00159">
    <property type="entry name" value="RhoGAP"/>
    <property type="match status" value="1"/>
</dbReference>
<dbReference type="Pfam" id="PF00784">
    <property type="entry name" value="MyTH4"/>
    <property type="match status" value="1"/>
</dbReference>
<dbReference type="GO" id="GO:0007165">
    <property type="term" value="P:signal transduction"/>
    <property type="evidence" value="ECO:0007669"/>
    <property type="project" value="InterPro"/>
</dbReference>